<keyword evidence="2" id="KW-1185">Reference proteome</keyword>
<feature type="non-terminal residue" evidence="1">
    <location>
        <position position="1"/>
    </location>
</feature>
<protein>
    <submittedName>
        <fullName evidence="1">Uncharacterized protein</fullName>
    </submittedName>
</protein>
<comment type="caution">
    <text evidence="1">The sequence shown here is derived from an EMBL/GenBank/DDBJ whole genome shotgun (WGS) entry which is preliminary data.</text>
</comment>
<evidence type="ECO:0000313" key="1">
    <source>
        <dbReference type="EMBL" id="GBP01225.1"/>
    </source>
</evidence>
<gene>
    <name evidence="1" type="ORF">EVAR_73552_1</name>
</gene>
<dbReference type="EMBL" id="BGZK01010170">
    <property type="protein sequence ID" value="GBP01225.1"/>
    <property type="molecule type" value="Genomic_DNA"/>
</dbReference>
<organism evidence="1 2">
    <name type="scientific">Eumeta variegata</name>
    <name type="common">Bagworm moth</name>
    <name type="synonym">Eumeta japonica</name>
    <dbReference type="NCBI Taxonomy" id="151549"/>
    <lineage>
        <taxon>Eukaryota</taxon>
        <taxon>Metazoa</taxon>
        <taxon>Ecdysozoa</taxon>
        <taxon>Arthropoda</taxon>
        <taxon>Hexapoda</taxon>
        <taxon>Insecta</taxon>
        <taxon>Pterygota</taxon>
        <taxon>Neoptera</taxon>
        <taxon>Endopterygota</taxon>
        <taxon>Lepidoptera</taxon>
        <taxon>Glossata</taxon>
        <taxon>Ditrysia</taxon>
        <taxon>Tineoidea</taxon>
        <taxon>Psychidae</taxon>
        <taxon>Oiketicinae</taxon>
        <taxon>Eumeta</taxon>
    </lineage>
</organism>
<proteinExistence type="predicted"/>
<dbReference type="OrthoDB" id="8123782at2759"/>
<name>A0A4C1SGL0_EUMVA</name>
<accession>A0A4C1SGL0</accession>
<evidence type="ECO:0000313" key="2">
    <source>
        <dbReference type="Proteomes" id="UP000299102"/>
    </source>
</evidence>
<dbReference type="AlphaFoldDB" id="A0A4C1SGL0"/>
<reference evidence="1 2" key="1">
    <citation type="journal article" date="2019" name="Commun. Biol.">
        <title>The bagworm genome reveals a unique fibroin gene that provides high tensile strength.</title>
        <authorList>
            <person name="Kono N."/>
            <person name="Nakamura H."/>
            <person name="Ohtoshi R."/>
            <person name="Tomita M."/>
            <person name="Numata K."/>
            <person name="Arakawa K."/>
        </authorList>
    </citation>
    <scope>NUCLEOTIDE SEQUENCE [LARGE SCALE GENOMIC DNA]</scope>
</reference>
<sequence length="77" mass="8323">FCLVVFVAQVYGAAVNNTDTVTSHDAVEDGSQKKLITTTQPPKVVEILESGSDHQSDGSYSFHYRGADGTFREETAV</sequence>
<dbReference type="Proteomes" id="UP000299102">
    <property type="component" value="Unassembled WGS sequence"/>
</dbReference>